<protein>
    <submittedName>
        <fullName evidence="3">Uncharacterized protein</fullName>
    </submittedName>
</protein>
<evidence type="ECO:0000256" key="1">
    <source>
        <dbReference type="SAM" id="Coils"/>
    </source>
</evidence>
<evidence type="ECO:0000256" key="2">
    <source>
        <dbReference type="SAM" id="SignalP"/>
    </source>
</evidence>
<sequence length="547" mass="59887">MTKQSHGPRKARRAAQAGLVAIAVSTALSAGASIAQAAEPSGTPIDSKTQAQSAISQAGQALTSVPEKFRAPAQDKVSAAQRIASALPEGDSSKLAQAVSHARDAVKVALKQTVSEQIDDLEKFRKDELAWKDVYVTELRALLQQIDDLDVLDKDYDTKIANFDKQVKDQHKKATGRISDRLAARVAEMEKQLQALSPEKQAKLRLVLEDAQKKVSTDQLAKYRSQPEEFDKRYTTAVNAIKKLGEDIKAADDTKDKAPIKDLEDRLKKVQHRIPALPDGKRDPARAKTDEAHAGIEKARQAIGTDDFKAQADKAGTQVTEAEKALADALDKVADDLQKKIDGIKDSSSKDAPNKALSNARAQVADAARKAGGNDFIPSYDAANKALGELSGKVDNAVLKDDLQKQLDNLKGRIDKQPDSRGKDVLKDDVKDHQKALANLDSNDKDAGQKAKDLGDKLKDTQKALDNLNSTEELVRLLRQSQKAIVVLATEQRDNFRLDALYNKSNSQLQVTEALIKDDKQFTVNFDRTKQFIIELRQATKKAVAEQ</sequence>
<name>A0AAU2GTW4_9ACTN</name>
<feature type="chain" id="PRO_5043367713" evidence="2">
    <location>
        <begin position="38"/>
        <end position="547"/>
    </location>
</feature>
<keyword evidence="1" id="KW-0175">Coiled coil</keyword>
<dbReference type="EMBL" id="CP108253">
    <property type="protein sequence ID" value="WTU38320.1"/>
    <property type="molecule type" value="Genomic_DNA"/>
</dbReference>
<reference evidence="3" key="1">
    <citation type="submission" date="2022-10" db="EMBL/GenBank/DDBJ databases">
        <title>The complete genomes of actinobacterial strains from the NBC collection.</title>
        <authorList>
            <person name="Joergensen T.S."/>
            <person name="Alvarez Arevalo M."/>
            <person name="Sterndorff E.B."/>
            <person name="Faurdal D."/>
            <person name="Vuksanovic O."/>
            <person name="Mourched A.-S."/>
            <person name="Charusanti P."/>
            <person name="Shaw S."/>
            <person name="Blin K."/>
            <person name="Weber T."/>
        </authorList>
    </citation>
    <scope>NUCLEOTIDE SEQUENCE</scope>
    <source>
        <strain evidence="3">NBC_00060</strain>
    </source>
</reference>
<keyword evidence="2" id="KW-0732">Signal</keyword>
<organism evidence="3">
    <name type="scientific">Streptomyces sp. NBC_00060</name>
    <dbReference type="NCBI Taxonomy" id="2975636"/>
    <lineage>
        <taxon>Bacteria</taxon>
        <taxon>Bacillati</taxon>
        <taxon>Actinomycetota</taxon>
        <taxon>Actinomycetes</taxon>
        <taxon>Kitasatosporales</taxon>
        <taxon>Streptomycetaceae</taxon>
        <taxon>Streptomyces</taxon>
    </lineage>
</organism>
<evidence type="ECO:0000313" key="3">
    <source>
        <dbReference type="EMBL" id="WTU38320.1"/>
    </source>
</evidence>
<accession>A0AAU2GTW4</accession>
<gene>
    <name evidence="3" type="ORF">OHV25_01475</name>
</gene>
<proteinExistence type="predicted"/>
<feature type="signal peptide" evidence="2">
    <location>
        <begin position="1"/>
        <end position="37"/>
    </location>
</feature>
<dbReference type="AlphaFoldDB" id="A0AAU2GTW4"/>
<feature type="coiled-coil region" evidence="1">
    <location>
        <begin position="423"/>
        <end position="471"/>
    </location>
</feature>